<evidence type="ECO:0000313" key="1">
    <source>
        <dbReference type="EMBL" id="RKP16351.1"/>
    </source>
</evidence>
<dbReference type="Proteomes" id="UP000281549">
    <property type="component" value="Unassembled WGS sequence"/>
</dbReference>
<reference evidence="2" key="1">
    <citation type="journal article" date="2018" name="Nat. Microbiol.">
        <title>Leveraging single-cell genomics to expand the fungal tree of life.</title>
        <authorList>
            <person name="Ahrendt S.R."/>
            <person name="Quandt C.A."/>
            <person name="Ciobanu D."/>
            <person name="Clum A."/>
            <person name="Salamov A."/>
            <person name="Andreopoulos B."/>
            <person name="Cheng J.F."/>
            <person name="Woyke T."/>
            <person name="Pelin A."/>
            <person name="Henrissat B."/>
            <person name="Reynolds N.K."/>
            <person name="Benny G.L."/>
            <person name="Smith M.E."/>
            <person name="James T.Y."/>
            <person name="Grigoriev I.V."/>
        </authorList>
    </citation>
    <scope>NUCLEOTIDE SEQUENCE [LARGE SCALE GENOMIC DNA]</scope>
    <source>
        <strain evidence="2">CSF55</strain>
    </source>
</reference>
<accession>A0A4P9YCN5</accession>
<evidence type="ECO:0000313" key="2">
    <source>
        <dbReference type="Proteomes" id="UP000281549"/>
    </source>
</evidence>
<dbReference type="AlphaFoldDB" id="A0A4P9YCN5"/>
<gene>
    <name evidence="1" type="ORF">ROZALSC1DRAFT_31681</name>
</gene>
<organism evidence="1 2">
    <name type="scientific">Rozella allomycis (strain CSF55)</name>
    <dbReference type="NCBI Taxonomy" id="988480"/>
    <lineage>
        <taxon>Eukaryota</taxon>
        <taxon>Fungi</taxon>
        <taxon>Fungi incertae sedis</taxon>
        <taxon>Cryptomycota</taxon>
        <taxon>Cryptomycota incertae sedis</taxon>
        <taxon>Rozella</taxon>
    </lineage>
</organism>
<name>A0A4P9YCN5_ROZAC</name>
<dbReference type="EMBL" id="ML006644">
    <property type="protein sequence ID" value="RKP16351.1"/>
    <property type="molecule type" value="Genomic_DNA"/>
</dbReference>
<proteinExistence type="predicted"/>
<sequence length="160" mass="18204">MHCSTLNNVYGLTEHSSDLINEKLNMSDLQNKELEELTAKVGKDLLLEESPIALRKQKTPHLKSDCLDYLKHRVLNESPLLNKNTRTNFQQSDVESTSLYDSFQSFSNNDDSSSEEDVIELLSSPIILDKRKGRKYSECDVVIISDSDSDTHSEKEIIIL</sequence>
<protein>
    <submittedName>
        <fullName evidence="1">Uncharacterized protein</fullName>
    </submittedName>
</protein>